<comment type="caution">
    <text evidence="4">The sequence shown here is derived from an EMBL/GenBank/DDBJ whole genome shotgun (WGS) entry which is preliminary data.</text>
</comment>
<evidence type="ECO:0000256" key="1">
    <source>
        <dbReference type="SAM" id="Phobius"/>
    </source>
</evidence>
<dbReference type="AlphaFoldDB" id="A0A9X4M3W7"/>
<dbReference type="Pfam" id="PF26059">
    <property type="entry name" value="DUF8020"/>
    <property type="match status" value="1"/>
</dbReference>
<name>A0A9X4M3W7_9ACTN</name>
<keyword evidence="5" id="KW-1185">Reference proteome</keyword>
<feature type="transmembrane region" description="Helical" evidence="1">
    <location>
        <begin position="159"/>
        <end position="182"/>
    </location>
</feature>
<gene>
    <name evidence="4" type="ORF">NVS88_14160</name>
</gene>
<dbReference type="InterPro" id="IPR058333">
    <property type="entry name" value="DUF8020"/>
</dbReference>
<feature type="chain" id="PRO_5040991810" description="DUF8020 domain-containing protein" evidence="2">
    <location>
        <begin position="27"/>
        <end position="226"/>
    </location>
</feature>
<evidence type="ECO:0000313" key="4">
    <source>
        <dbReference type="EMBL" id="MDG3015702.1"/>
    </source>
</evidence>
<dbReference type="Proteomes" id="UP001152755">
    <property type="component" value="Unassembled WGS sequence"/>
</dbReference>
<protein>
    <recommendedName>
        <fullName evidence="3">DUF8020 domain-containing protein</fullName>
    </recommendedName>
</protein>
<keyword evidence="2" id="KW-0732">Signal</keyword>
<evidence type="ECO:0000313" key="5">
    <source>
        <dbReference type="Proteomes" id="UP001152755"/>
    </source>
</evidence>
<sequence>MKLKKFAATAVLTIASLGVAAGTANAVPTHAAPPANGQSTVELAPNIYFTTGIEGHSVVLRTNSGSMQVKDGQLQILDASHRVAQSVPLDYTAGGKQYPIDATVDGLKATLTPSKDPARALPLKPAALHEAAAPAPSQSQADKQRQALNDLSQQISVPVAVGALVGTILFGAAGFVACLPLVTTIIGYVGCVPALATLGGVVGTIVVGGPSVAIAGTRYLNTLNGH</sequence>
<dbReference type="RefSeq" id="WP_332520190.1">
    <property type="nucleotide sequence ID" value="NZ_JANRHA010000009.1"/>
</dbReference>
<keyword evidence="1" id="KW-0472">Membrane</keyword>
<feature type="domain" description="DUF8020" evidence="3">
    <location>
        <begin position="47"/>
        <end position="115"/>
    </location>
</feature>
<evidence type="ECO:0000256" key="2">
    <source>
        <dbReference type="SAM" id="SignalP"/>
    </source>
</evidence>
<proteinExistence type="predicted"/>
<accession>A0A9X4M3W7</accession>
<organism evidence="4 5">
    <name type="scientific">Speluncibacter jeojiensis</name>
    <dbReference type="NCBI Taxonomy" id="2710754"/>
    <lineage>
        <taxon>Bacteria</taxon>
        <taxon>Bacillati</taxon>
        <taxon>Actinomycetota</taxon>
        <taxon>Actinomycetes</taxon>
        <taxon>Mycobacteriales</taxon>
        <taxon>Speluncibacteraceae</taxon>
        <taxon>Speluncibacter</taxon>
    </lineage>
</organism>
<evidence type="ECO:0000259" key="3">
    <source>
        <dbReference type="Pfam" id="PF26059"/>
    </source>
</evidence>
<dbReference type="EMBL" id="JANRHA010000009">
    <property type="protein sequence ID" value="MDG3015702.1"/>
    <property type="molecule type" value="Genomic_DNA"/>
</dbReference>
<feature type="transmembrane region" description="Helical" evidence="1">
    <location>
        <begin position="194"/>
        <end position="216"/>
    </location>
</feature>
<keyword evidence="1" id="KW-1133">Transmembrane helix</keyword>
<reference evidence="4" key="1">
    <citation type="submission" date="2022-08" db="EMBL/GenBank/DDBJ databases">
        <title>Genome analysis of Corynebacteriales strain.</title>
        <authorList>
            <person name="Lee S.D."/>
        </authorList>
    </citation>
    <scope>NUCLEOTIDE SEQUENCE</scope>
    <source>
        <strain evidence="4">D3-21</strain>
    </source>
</reference>
<keyword evidence="1" id="KW-0812">Transmembrane</keyword>
<feature type="signal peptide" evidence="2">
    <location>
        <begin position="1"/>
        <end position="26"/>
    </location>
</feature>